<proteinExistence type="predicted"/>
<feature type="region of interest" description="Disordered" evidence="2">
    <location>
        <begin position="86"/>
        <end position="113"/>
    </location>
</feature>
<evidence type="ECO:0000256" key="1">
    <source>
        <dbReference type="ARBA" id="ARBA00022801"/>
    </source>
</evidence>
<dbReference type="PANTHER" id="PTHR45777:SF2">
    <property type="entry name" value="METHIONINE AMINOPEPTIDASE 2"/>
    <property type="match status" value="1"/>
</dbReference>
<dbReference type="PANTHER" id="PTHR45777">
    <property type="entry name" value="METHIONINE AMINOPEPTIDASE 2"/>
    <property type="match status" value="1"/>
</dbReference>
<dbReference type="GO" id="GO:0004177">
    <property type="term" value="F:aminopeptidase activity"/>
    <property type="evidence" value="ECO:0007669"/>
    <property type="project" value="TreeGrafter"/>
</dbReference>
<comment type="caution">
    <text evidence="3">The sequence shown here is derived from an EMBL/GenBank/DDBJ whole genome shotgun (WGS) entry which is preliminary data.</text>
</comment>
<dbReference type="GO" id="GO:0005737">
    <property type="term" value="C:cytoplasm"/>
    <property type="evidence" value="ECO:0007669"/>
    <property type="project" value="TreeGrafter"/>
</dbReference>
<protein>
    <submittedName>
        <fullName evidence="3">Uncharacterized protein</fullName>
    </submittedName>
</protein>
<organism evidence="3 4">
    <name type="scientific">Castanea mollissima</name>
    <name type="common">Chinese chestnut</name>
    <dbReference type="NCBI Taxonomy" id="60419"/>
    <lineage>
        <taxon>Eukaryota</taxon>
        <taxon>Viridiplantae</taxon>
        <taxon>Streptophyta</taxon>
        <taxon>Embryophyta</taxon>
        <taxon>Tracheophyta</taxon>
        <taxon>Spermatophyta</taxon>
        <taxon>Magnoliopsida</taxon>
        <taxon>eudicotyledons</taxon>
        <taxon>Gunneridae</taxon>
        <taxon>Pentapetalae</taxon>
        <taxon>rosids</taxon>
        <taxon>fabids</taxon>
        <taxon>Fagales</taxon>
        <taxon>Fagaceae</taxon>
        <taxon>Castanea</taxon>
    </lineage>
</organism>
<dbReference type="OrthoDB" id="1738280at2759"/>
<reference evidence="3" key="1">
    <citation type="submission" date="2020-03" db="EMBL/GenBank/DDBJ databases">
        <title>Castanea mollissima Vanexum genome sequencing.</title>
        <authorList>
            <person name="Staton M."/>
        </authorList>
    </citation>
    <scope>NUCLEOTIDE SEQUENCE</scope>
    <source>
        <tissue evidence="3">Leaf</tissue>
    </source>
</reference>
<dbReference type="GO" id="GO:0008235">
    <property type="term" value="F:metalloexopeptidase activity"/>
    <property type="evidence" value="ECO:0007669"/>
    <property type="project" value="TreeGrafter"/>
</dbReference>
<sequence>MYIFSISAIFDRQITQNSIFTTRAKPQTPNSNLWRTTSEEKRELERLEKPMYNSVRRAAEVHRQPYPPLCDVKGSYVSQHFPVDFRIPNAKHGGARPRHQEPPPSPPTLLRRRRRRMTACLTSN</sequence>
<accession>A0A8J4VR23</accession>
<evidence type="ECO:0000313" key="3">
    <source>
        <dbReference type="EMBL" id="KAF3966640.1"/>
    </source>
</evidence>
<evidence type="ECO:0000313" key="4">
    <source>
        <dbReference type="Proteomes" id="UP000737018"/>
    </source>
</evidence>
<keyword evidence="1" id="KW-0378">Hydrolase</keyword>
<dbReference type="AlphaFoldDB" id="A0A8J4VR23"/>
<dbReference type="EMBL" id="JRKL02001016">
    <property type="protein sequence ID" value="KAF3966640.1"/>
    <property type="molecule type" value="Genomic_DNA"/>
</dbReference>
<evidence type="ECO:0000256" key="2">
    <source>
        <dbReference type="SAM" id="MobiDB-lite"/>
    </source>
</evidence>
<dbReference type="InterPro" id="IPR050247">
    <property type="entry name" value="Met_Aminopeptidase_Type2"/>
</dbReference>
<keyword evidence="4" id="KW-1185">Reference proteome</keyword>
<name>A0A8J4VR23_9ROSI</name>
<dbReference type="Proteomes" id="UP000737018">
    <property type="component" value="Unassembled WGS sequence"/>
</dbReference>
<gene>
    <name evidence="3" type="ORF">CMV_009276</name>
</gene>